<reference evidence="1" key="2">
    <citation type="submission" date="2020-09" db="EMBL/GenBank/DDBJ databases">
        <authorList>
            <person name="Sun Q."/>
            <person name="Kim S."/>
        </authorList>
    </citation>
    <scope>NUCLEOTIDE SEQUENCE</scope>
    <source>
        <strain evidence="1">KCTC 12719</strain>
    </source>
</reference>
<reference evidence="1" key="1">
    <citation type="journal article" date="2014" name="Int. J. Syst. Evol. Microbiol.">
        <title>Complete genome sequence of Corynebacterium casei LMG S-19264T (=DSM 44701T), isolated from a smear-ripened cheese.</title>
        <authorList>
            <consortium name="US DOE Joint Genome Institute (JGI-PGF)"/>
            <person name="Walter F."/>
            <person name="Albersmeier A."/>
            <person name="Kalinowski J."/>
            <person name="Ruckert C."/>
        </authorList>
    </citation>
    <scope>NUCLEOTIDE SEQUENCE</scope>
    <source>
        <strain evidence="1">KCTC 12719</strain>
    </source>
</reference>
<dbReference type="SUPFAM" id="SSF160379">
    <property type="entry name" value="SP0830-like"/>
    <property type="match status" value="1"/>
</dbReference>
<dbReference type="RefSeq" id="WP_189603031.1">
    <property type="nucleotide sequence ID" value="NZ_BMXB01000001.1"/>
</dbReference>
<evidence type="ECO:0000313" key="1">
    <source>
        <dbReference type="EMBL" id="GHA26488.1"/>
    </source>
</evidence>
<dbReference type="PANTHER" id="PTHR36439:SF1">
    <property type="entry name" value="DUF1697 DOMAIN-CONTAINING PROTEIN"/>
    <property type="match status" value="1"/>
</dbReference>
<name>A0A918VVA6_9FLAO</name>
<dbReference type="Gene3D" id="3.30.70.1280">
    <property type="entry name" value="SP0830-like domains"/>
    <property type="match status" value="1"/>
</dbReference>
<accession>A0A918VVA6</accession>
<dbReference type="Pfam" id="PF08002">
    <property type="entry name" value="DUF1697"/>
    <property type="match status" value="1"/>
</dbReference>
<dbReference type="PIRSF" id="PIRSF008502">
    <property type="entry name" value="UCP008502"/>
    <property type="match status" value="1"/>
</dbReference>
<dbReference type="Proteomes" id="UP000610456">
    <property type="component" value="Unassembled WGS sequence"/>
</dbReference>
<evidence type="ECO:0000313" key="2">
    <source>
        <dbReference type="Proteomes" id="UP000610456"/>
    </source>
</evidence>
<gene>
    <name evidence="1" type="ORF">GCM10007103_04820</name>
</gene>
<keyword evidence="2" id="KW-1185">Reference proteome</keyword>
<proteinExistence type="predicted"/>
<evidence type="ECO:0008006" key="3">
    <source>
        <dbReference type="Google" id="ProtNLM"/>
    </source>
</evidence>
<comment type="caution">
    <text evidence="1">The sequence shown here is derived from an EMBL/GenBank/DDBJ whole genome shotgun (WGS) entry which is preliminary data.</text>
</comment>
<organism evidence="1 2">
    <name type="scientific">Salinimicrobium marinum</name>
    <dbReference type="NCBI Taxonomy" id="680283"/>
    <lineage>
        <taxon>Bacteria</taxon>
        <taxon>Pseudomonadati</taxon>
        <taxon>Bacteroidota</taxon>
        <taxon>Flavobacteriia</taxon>
        <taxon>Flavobacteriales</taxon>
        <taxon>Flavobacteriaceae</taxon>
        <taxon>Salinimicrobium</taxon>
    </lineage>
</organism>
<dbReference type="InterPro" id="IPR012545">
    <property type="entry name" value="DUF1697"/>
</dbReference>
<dbReference type="PANTHER" id="PTHR36439">
    <property type="entry name" value="BLL4334 PROTEIN"/>
    <property type="match status" value="1"/>
</dbReference>
<dbReference type="EMBL" id="BMXB01000001">
    <property type="protein sequence ID" value="GHA26488.1"/>
    <property type="molecule type" value="Genomic_DNA"/>
</dbReference>
<dbReference type="AlphaFoldDB" id="A0A918VVA6"/>
<protein>
    <recommendedName>
        <fullName evidence="3">DUF1697 domain-containing protein</fullName>
    </recommendedName>
</protein>
<sequence length="179" mass="20689">MKKYIAILRGINVGGKRKILIKDLKLLFERMGFSEVTTYIQSGNVIFCSNKEQENSILEEELQEAIFETYGFEVPVIIRTPEELNKAISQNPFYQKENIDIKRLHLTFLRVTPATEALVKTARDDHSPDEFLVTGNHVFIYCAGKYHQSKLSNKFFESKLKIAATTRNWKTVLKLQELS</sequence>